<feature type="transmembrane region" description="Helical" evidence="1">
    <location>
        <begin position="24"/>
        <end position="43"/>
    </location>
</feature>
<keyword evidence="1" id="KW-0472">Membrane</keyword>
<evidence type="ECO:0000313" key="2">
    <source>
        <dbReference type="EMBL" id="OAQ25313.1"/>
    </source>
</evidence>
<protein>
    <submittedName>
        <fullName evidence="2">Uncharacterized protein</fullName>
    </submittedName>
</protein>
<gene>
    <name evidence="2" type="ORF">K457DRAFT_23254</name>
</gene>
<evidence type="ECO:0000256" key="1">
    <source>
        <dbReference type="SAM" id="Phobius"/>
    </source>
</evidence>
<reference evidence="2 3" key="1">
    <citation type="submission" date="2016-05" db="EMBL/GenBank/DDBJ databases">
        <title>Genome sequencing reveals origins of a unique bacterial endosymbiosis in the earliest lineages of terrestrial Fungi.</title>
        <authorList>
            <consortium name="DOE Joint Genome Institute"/>
            <person name="Uehling J."/>
            <person name="Gryganskyi A."/>
            <person name="Hameed K."/>
            <person name="Tschaplinski T."/>
            <person name="Misztal P."/>
            <person name="Wu S."/>
            <person name="Desiro A."/>
            <person name="Vande Pol N."/>
            <person name="Du Z.-Y."/>
            <person name="Zienkiewicz A."/>
            <person name="Zienkiewicz K."/>
            <person name="Morin E."/>
            <person name="Tisserant E."/>
            <person name="Splivallo R."/>
            <person name="Hainaut M."/>
            <person name="Henrissat B."/>
            <person name="Ohm R."/>
            <person name="Kuo A."/>
            <person name="Yan J."/>
            <person name="Lipzen A."/>
            <person name="Nolan M."/>
            <person name="Labutti K."/>
            <person name="Barry K."/>
            <person name="Goldstein A."/>
            <person name="Labbe J."/>
            <person name="Schadt C."/>
            <person name="Tuskan G."/>
            <person name="Grigoriev I."/>
            <person name="Martin F."/>
            <person name="Vilgalys R."/>
            <person name="Bonito G."/>
        </authorList>
    </citation>
    <scope>NUCLEOTIDE SEQUENCE [LARGE SCALE GENOMIC DNA]</scope>
    <source>
        <strain evidence="2 3">AG-77</strain>
    </source>
</reference>
<name>A0A197JK12_9FUNG</name>
<evidence type="ECO:0000313" key="3">
    <source>
        <dbReference type="Proteomes" id="UP000078512"/>
    </source>
</evidence>
<organism evidence="2 3">
    <name type="scientific">Linnemannia elongata AG-77</name>
    <dbReference type="NCBI Taxonomy" id="1314771"/>
    <lineage>
        <taxon>Eukaryota</taxon>
        <taxon>Fungi</taxon>
        <taxon>Fungi incertae sedis</taxon>
        <taxon>Mucoromycota</taxon>
        <taxon>Mortierellomycotina</taxon>
        <taxon>Mortierellomycetes</taxon>
        <taxon>Mortierellales</taxon>
        <taxon>Mortierellaceae</taxon>
        <taxon>Linnemannia</taxon>
    </lineage>
</organism>
<dbReference type="Proteomes" id="UP000078512">
    <property type="component" value="Unassembled WGS sequence"/>
</dbReference>
<keyword evidence="3" id="KW-1185">Reference proteome</keyword>
<dbReference type="AlphaFoldDB" id="A0A197JK12"/>
<keyword evidence="1" id="KW-1133">Transmembrane helix</keyword>
<accession>A0A197JK12</accession>
<dbReference type="EMBL" id="KV442080">
    <property type="protein sequence ID" value="OAQ25313.1"/>
    <property type="molecule type" value="Genomic_DNA"/>
</dbReference>
<sequence length="125" mass="14004">MEHYDGITKSVMTKVHNPMASRAIQGNLLVVLLLTIRSVLWFNPQLLFKSLPRFLSSTSRYFRDSGDRPITDRPQTPCCTSLREWDLLPTTLLIMVGGQDGYSNVKDLVSQGGTGDGVGSEEFRR</sequence>
<proteinExistence type="predicted"/>
<keyword evidence="1" id="KW-0812">Transmembrane</keyword>